<sequence length="229" mass="25777">MKKTIVILLLAILGGTHAYSQTELYGTSLRIGKIGDIGNKNVPVGGLTQQYNIHFTGYRDVRPDQVGARISALRFNYYAANVPYIQNTGLAFYTNPKGNESGDIDLQERMRILPNGNIGIGTTKPTEMLEVAGTIRAREVKIEINAGADYVFEEDYELRPLSQVKGFIKDNKHLPDISSEKEMQENGLNVNEFQINLLKEVEELTLYIIQQDDKINKLEKELVKLKSED</sequence>
<evidence type="ECO:0000256" key="2">
    <source>
        <dbReference type="SAM" id="SignalP"/>
    </source>
</evidence>
<feature type="chain" id="PRO_5021454416" description="Tail fiber domain-containing protein" evidence="2">
    <location>
        <begin position="19"/>
        <end position="229"/>
    </location>
</feature>
<feature type="coiled-coil region" evidence="1">
    <location>
        <begin position="201"/>
        <end position="228"/>
    </location>
</feature>
<reference evidence="3 4" key="1">
    <citation type="submission" date="2019-03" db="EMBL/GenBank/DDBJ databases">
        <title>San Antonio Military Medical Center submission to MRSN (WRAIR), pending publication.</title>
        <authorList>
            <person name="Blyth D.M."/>
            <person name="Mccarthy S.L."/>
            <person name="Schall S.E."/>
            <person name="Stam J.A."/>
            <person name="Ong A.C."/>
            <person name="Mcgann P.T."/>
        </authorList>
    </citation>
    <scope>NUCLEOTIDE SEQUENCE [LARGE SCALE GENOMIC DNA]</scope>
    <source>
        <strain evidence="3 4">MRSN571793</strain>
    </source>
</reference>
<name>A0A4Y8LCH9_9BACT</name>
<keyword evidence="4" id="KW-1185">Reference proteome</keyword>
<evidence type="ECO:0000256" key="1">
    <source>
        <dbReference type="SAM" id="Coils"/>
    </source>
</evidence>
<dbReference type="Proteomes" id="UP000297861">
    <property type="component" value="Unassembled WGS sequence"/>
</dbReference>
<dbReference type="STRING" id="1121485.GCA_000426485_01027"/>
<proteinExistence type="predicted"/>
<dbReference type="OrthoDB" id="769954at2"/>
<evidence type="ECO:0000313" key="3">
    <source>
        <dbReference type="EMBL" id="TFD98750.1"/>
    </source>
</evidence>
<dbReference type="RefSeq" id="WP_134435249.1">
    <property type="nucleotide sequence ID" value="NZ_SOML01000001.1"/>
</dbReference>
<feature type="signal peptide" evidence="2">
    <location>
        <begin position="1"/>
        <end position="18"/>
    </location>
</feature>
<dbReference type="AlphaFoldDB" id="A0A4Y8LCH9"/>
<evidence type="ECO:0008006" key="5">
    <source>
        <dbReference type="Google" id="ProtNLM"/>
    </source>
</evidence>
<dbReference type="EMBL" id="SOML01000001">
    <property type="protein sequence ID" value="TFD98750.1"/>
    <property type="molecule type" value="Genomic_DNA"/>
</dbReference>
<keyword evidence="2" id="KW-0732">Signal</keyword>
<organism evidence="3 4">
    <name type="scientific">Dysgonomonas capnocytophagoides</name>
    <dbReference type="NCBI Taxonomy" id="45254"/>
    <lineage>
        <taxon>Bacteria</taxon>
        <taxon>Pseudomonadati</taxon>
        <taxon>Bacteroidota</taxon>
        <taxon>Bacteroidia</taxon>
        <taxon>Bacteroidales</taxon>
        <taxon>Dysgonomonadaceae</taxon>
        <taxon>Dysgonomonas</taxon>
    </lineage>
</organism>
<keyword evidence="1" id="KW-0175">Coiled coil</keyword>
<protein>
    <recommendedName>
        <fullName evidence="5">Tail fiber domain-containing protein</fullName>
    </recommendedName>
</protein>
<comment type="caution">
    <text evidence="3">The sequence shown here is derived from an EMBL/GenBank/DDBJ whole genome shotgun (WGS) entry which is preliminary data.</text>
</comment>
<accession>A0A4Y8LCH9</accession>
<gene>
    <name evidence="3" type="ORF">E2605_01295</name>
</gene>
<evidence type="ECO:0000313" key="4">
    <source>
        <dbReference type="Proteomes" id="UP000297861"/>
    </source>
</evidence>